<dbReference type="InterPro" id="IPR055348">
    <property type="entry name" value="DctQ"/>
</dbReference>
<evidence type="ECO:0000256" key="3">
    <source>
        <dbReference type="ARBA" id="ARBA00022475"/>
    </source>
</evidence>
<evidence type="ECO:0000313" key="12">
    <source>
        <dbReference type="Proteomes" id="UP000199073"/>
    </source>
</evidence>
<keyword evidence="2" id="KW-0813">Transport</keyword>
<dbReference type="Pfam" id="PF04290">
    <property type="entry name" value="DctQ"/>
    <property type="match status" value="1"/>
</dbReference>
<name>A0A1H0SKN7_9BACT</name>
<dbReference type="PANTHER" id="PTHR35011">
    <property type="entry name" value="2,3-DIKETO-L-GULONATE TRAP TRANSPORTER SMALL PERMEASE PROTEIN YIAM"/>
    <property type="match status" value="1"/>
</dbReference>
<reference evidence="11 12" key="1">
    <citation type="submission" date="2016-10" db="EMBL/GenBank/DDBJ databases">
        <authorList>
            <person name="de Groot N.N."/>
        </authorList>
    </citation>
    <scope>NUCLEOTIDE SEQUENCE [LARGE SCALE GENOMIC DNA]</scope>
    <source>
        <strain evidence="11 12">DSM 12130</strain>
    </source>
</reference>
<gene>
    <name evidence="11" type="ORF">SAMN05660330_02730</name>
</gene>
<feature type="domain" description="Tripartite ATP-independent periplasmic transporters DctQ component" evidence="10">
    <location>
        <begin position="26"/>
        <end position="154"/>
    </location>
</feature>
<dbReference type="STRING" id="91360.SAMN05660330_02730"/>
<evidence type="ECO:0000256" key="5">
    <source>
        <dbReference type="ARBA" id="ARBA00022692"/>
    </source>
</evidence>
<dbReference type="Proteomes" id="UP000199073">
    <property type="component" value="Unassembled WGS sequence"/>
</dbReference>
<dbReference type="PANTHER" id="PTHR35011:SF4">
    <property type="entry name" value="SLL1102 PROTEIN"/>
    <property type="match status" value="1"/>
</dbReference>
<accession>A0A1H0SKN7</accession>
<comment type="similarity">
    <text evidence="8">Belongs to the TRAP transporter small permease family.</text>
</comment>
<evidence type="ECO:0000256" key="9">
    <source>
        <dbReference type="SAM" id="Phobius"/>
    </source>
</evidence>
<dbReference type="InterPro" id="IPR007387">
    <property type="entry name" value="TRAP_DctQ"/>
</dbReference>
<dbReference type="GO" id="GO:0005886">
    <property type="term" value="C:plasma membrane"/>
    <property type="evidence" value="ECO:0007669"/>
    <property type="project" value="UniProtKB-SubCell"/>
</dbReference>
<evidence type="ECO:0000256" key="2">
    <source>
        <dbReference type="ARBA" id="ARBA00022448"/>
    </source>
</evidence>
<dbReference type="EMBL" id="FNJI01000019">
    <property type="protein sequence ID" value="SDP42314.1"/>
    <property type="molecule type" value="Genomic_DNA"/>
</dbReference>
<keyword evidence="7 9" id="KW-0472">Membrane</keyword>
<feature type="transmembrane region" description="Helical" evidence="9">
    <location>
        <begin position="46"/>
        <end position="68"/>
    </location>
</feature>
<keyword evidence="4" id="KW-0997">Cell inner membrane</keyword>
<keyword evidence="12" id="KW-1185">Reference proteome</keyword>
<keyword evidence="6 9" id="KW-1133">Transmembrane helix</keyword>
<proteinExistence type="inferred from homology"/>
<evidence type="ECO:0000256" key="8">
    <source>
        <dbReference type="ARBA" id="ARBA00038436"/>
    </source>
</evidence>
<comment type="subcellular location">
    <subcellularLocation>
        <location evidence="1">Cell inner membrane</location>
        <topology evidence="1">Multi-pass membrane protein</topology>
    </subcellularLocation>
</comment>
<keyword evidence="5 9" id="KW-0812">Transmembrane</keyword>
<feature type="transmembrane region" description="Helical" evidence="9">
    <location>
        <begin position="89"/>
        <end position="107"/>
    </location>
</feature>
<sequence length="157" mass="17765">MKKILEGISWILKRLGDICSLLILVIMGIVSYEVIARYGFNSPTSWAWLINKQLFGVFVMVAGGYALVHHAHIRIEILYQHFSPKIKVLISWLTFAAACCFLGALLWKSTSMGLESWESREVAMGIFKLPLYPLKLFMPVGTLLFLLGCVVMLLKKK</sequence>
<evidence type="ECO:0000256" key="1">
    <source>
        <dbReference type="ARBA" id="ARBA00004429"/>
    </source>
</evidence>
<feature type="transmembrane region" description="Helical" evidence="9">
    <location>
        <begin position="21"/>
        <end position="40"/>
    </location>
</feature>
<evidence type="ECO:0000256" key="4">
    <source>
        <dbReference type="ARBA" id="ARBA00022519"/>
    </source>
</evidence>
<dbReference type="RefSeq" id="WP_092223744.1">
    <property type="nucleotide sequence ID" value="NZ_FNJI01000019.1"/>
</dbReference>
<protein>
    <submittedName>
        <fullName evidence="11">TRAP-type mannitol/chloroaromatic compound transport system, small permease component</fullName>
    </submittedName>
</protein>
<dbReference type="OrthoDB" id="9794346at2"/>
<organism evidence="11 12">
    <name type="scientific">Desulforhopalus singaporensis</name>
    <dbReference type="NCBI Taxonomy" id="91360"/>
    <lineage>
        <taxon>Bacteria</taxon>
        <taxon>Pseudomonadati</taxon>
        <taxon>Thermodesulfobacteriota</taxon>
        <taxon>Desulfobulbia</taxon>
        <taxon>Desulfobulbales</taxon>
        <taxon>Desulfocapsaceae</taxon>
        <taxon>Desulforhopalus</taxon>
    </lineage>
</organism>
<feature type="transmembrane region" description="Helical" evidence="9">
    <location>
        <begin position="136"/>
        <end position="154"/>
    </location>
</feature>
<evidence type="ECO:0000313" key="11">
    <source>
        <dbReference type="EMBL" id="SDP42314.1"/>
    </source>
</evidence>
<evidence type="ECO:0000259" key="10">
    <source>
        <dbReference type="Pfam" id="PF04290"/>
    </source>
</evidence>
<keyword evidence="3" id="KW-1003">Cell membrane</keyword>
<evidence type="ECO:0000256" key="7">
    <source>
        <dbReference type="ARBA" id="ARBA00023136"/>
    </source>
</evidence>
<dbReference type="AlphaFoldDB" id="A0A1H0SKN7"/>
<evidence type="ECO:0000256" key="6">
    <source>
        <dbReference type="ARBA" id="ARBA00022989"/>
    </source>
</evidence>